<proteinExistence type="predicted"/>
<reference evidence="1 2" key="1">
    <citation type="submission" date="2024-09" db="EMBL/GenBank/DDBJ databases">
        <authorList>
            <person name="Sun Q."/>
            <person name="Mori K."/>
        </authorList>
    </citation>
    <scope>NUCLEOTIDE SEQUENCE [LARGE SCALE GENOMIC DNA]</scope>
    <source>
        <strain evidence="1 2">CECT 7955</strain>
    </source>
</reference>
<evidence type="ECO:0008006" key="3">
    <source>
        <dbReference type="Google" id="ProtNLM"/>
    </source>
</evidence>
<organism evidence="1 2">
    <name type="scientific">Flavobacterium jumunjinense</name>
    <dbReference type="NCBI Taxonomy" id="998845"/>
    <lineage>
        <taxon>Bacteria</taxon>
        <taxon>Pseudomonadati</taxon>
        <taxon>Bacteroidota</taxon>
        <taxon>Flavobacteriia</taxon>
        <taxon>Flavobacteriales</taxon>
        <taxon>Flavobacteriaceae</taxon>
        <taxon>Flavobacterium</taxon>
    </lineage>
</organism>
<protein>
    <recommendedName>
        <fullName evidence="3">DUF4369 domain-containing protein</fullName>
    </recommendedName>
</protein>
<accession>A0ABV5GQD7</accession>
<dbReference type="Proteomes" id="UP001589607">
    <property type="component" value="Unassembled WGS sequence"/>
</dbReference>
<comment type="caution">
    <text evidence="1">The sequence shown here is derived from an EMBL/GenBank/DDBJ whole genome shotgun (WGS) entry which is preliminary data.</text>
</comment>
<gene>
    <name evidence="1" type="ORF">ACFFVF_13735</name>
</gene>
<dbReference type="RefSeq" id="WP_236457529.1">
    <property type="nucleotide sequence ID" value="NZ_CBCSGE010000006.1"/>
</dbReference>
<dbReference type="EMBL" id="JBHMEY010000059">
    <property type="protein sequence ID" value="MFB9097578.1"/>
    <property type="molecule type" value="Genomic_DNA"/>
</dbReference>
<evidence type="ECO:0000313" key="2">
    <source>
        <dbReference type="Proteomes" id="UP001589607"/>
    </source>
</evidence>
<name>A0ABV5GQD7_9FLAO</name>
<evidence type="ECO:0000313" key="1">
    <source>
        <dbReference type="EMBL" id="MFB9097578.1"/>
    </source>
</evidence>
<keyword evidence="2" id="KW-1185">Reference proteome</keyword>
<sequence length="135" mass="15850">MKKIIGMIILFLFSLIGYSQTNTKNTVEHVSIIDLIANGNLYKEKKLYIKGYFVDSGRYGRLFLNKEDAQYSIYVNSLMINYDFFDNCERNANDLFDLNNSYISLTAYFEDIKNIYQGGLIFNIYYFSKLEVDEN</sequence>